<evidence type="ECO:0000313" key="2">
    <source>
        <dbReference type="EMBL" id="ETS63678.1"/>
    </source>
</evidence>
<name>W3VPR3_MOEAP</name>
<sequence length="145" mass="15529">MEEPAWTDIPWVSNGPDNVYLVRQTEEPTWADFSFAYNGPDLDCLVRQTQQLEEGRQATGPPQSNAPRGGSLFDFIFGAVNEDTTMHSAGNGDAPAGNQAVHESARGTTNAHAVGVASGSHQSKASVSKDRRAKDKAKKAGGHRH</sequence>
<evidence type="ECO:0000313" key="3">
    <source>
        <dbReference type="Proteomes" id="UP000019462"/>
    </source>
</evidence>
<accession>W3VPR3</accession>
<proteinExistence type="predicted"/>
<feature type="region of interest" description="Disordered" evidence="1">
    <location>
        <begin position="84"/>
        <end position="145"/>
    </location>
</feature>
<feature type="region of interest" description="Disordered" evidence="1">
    <location>
        <begin position="49"/>
        <end position="72"/>
    </location>
</feature>
<dbReference type="HOGENOM" id="CLU_1787649_0_0_1"/>
<gene>
    <name evidence="2" type="ORF">PaG_01984</name>
</gene>
<comment type="caution">
    <text evidence="2">The sequence shown here is derived from an EMBL/GenBank/DDBJ whole genome shotgun (WGS) entry which is preliminary data.</text>
</comment>
<evidence type="ECO:0000256" key="1">
    <source>
        <dbReference type="SAM" id="MobiDB-lite"/>
    </source>
</evidence>
<reference evidence="2 3" key="1">
    <citation type="journal article" date="2014" name="Genome Announc.">
        <title>Genome sequence of the basidiomycetous fungus Pseudozyma aphidis DSM70725, an efficient producer of biosurfactant mannosylerythritol lipids.</title>
        <authorList>
            <person name="Lorenz S."/>
            <person name="Guenther M."/>
            <person name="Grumaz C."/>
            <person name="Rupp S."/>
            <person name="Zibek S."/>
            <person name="Sohn K."/>
        </authorList>
    </citation>
    <scope>NUCLEOTIDE SEQUENCE [LARGE SCALE GENOMIC DNA]</scope>
    <source>
        <strain evidence="3">ATCC 32657 / CBS 517.83 / DSM 70725 / JCM 10318 / NBRC 10182 / NRRL Y-7954 / St-0401</strain>
    </source>
</reference>
<protein>
    <submittedName>
        <fullName evidence="2">Uncharacterized protein</fullName>
    </submittedName>
</protein>
<dbReference type="EMBL" id="AWNI01000008">
    <property type="protein sequence ID" value="ETS63678.1"/>
    <property type="molecule type" value="Genomic_DNA"/>
</dbReference>
<organism evidence="2 3">
    <name type="scientific">Moesziomyces aphidis</name>
    <name type="common">Pseudozyma aphidis</name>
    <dbReference type="NCBI Taxonomy" id="84754"/>
    <lineage>
        <taxon>Eukaryota</taxon>
        <taxon>Fungi</taxon>
        <taxon>Dikarya</taxon>
        <taxon>Basidiomycota</taxon>
        <taxon>Ustilaginomycotina</taxon>
        <taxon>Ustilaginomycetes</taxon>
        <taxon>Ustilaginales</taxon>
        <taxon>Ustilaginaceae</taxon>
        <taxon>Moesziomyces</taxon>
    </lineage>
</organism>
<dbReference type="AlphaFoldDB" id="W3VPR3"/>
<dbReference type="Proteomes" id="UP000019462">
    <property type="component" value="Unassembled WGS sequence"/>
</dbReference>
<feature type="compositionally biased region" description="Basic residues" evidence="1">
    <location>
        <begin position="134"/>
        <end position="145"/>
    </location>
</feature>
<keyword evidence="3" id="KW-1185">Reference proteome</keyword>